<dbReference type="GO" id="GO:0015031">
    <property type="term" value="P:protein transport"/>
    <property type="evidence" value="ECO:0007669"/>
    <property type="project" value="UniProtKB-KW"/>
</dbReference>
<keyword evidence="4" id="KW-0813">Transport</keyword>
<feature type="domain" description="Trimeric autotransporter adhesin YadA-like stalk" evidence="13">
    <location>
        <begin position="675"/>
        <end position="717"/>
    </location>
</feature>
<comment type="subcellular location">
    <subcellularLocation>
        <location evidence="2">Cell outer membrane</location>
    </subcellularLocation>
    <subcellularLocation>
        <location evidence="1">Cell surface</location>
    </subcellularLocation>
</comment>
<dbReference type="Pfam" id="PF03895">
    <property type="entry name" value="YadA_anchor"/>
    <property type="match status" value="1"/>
</dbReference>
<evidence type="ECO:0000259" key="13">
    <source>
        <dbReference type="Pfam" id="PF05662"/>
    </source>
</evidence>
<name>A0A133N6M4_9FUSO</name>
<keyword evidence="6" id="KW-0812">Transmembrane</keyword>
<evidence type="ECO:0000256" key="3">
    <source>
        <dbReference type="ARBA" id="ARBA00005848"/>
    </source>
</evidence>
<comment type="caution">
    <text evidence="14">The sequence shown here is derived from an EMBL/GenBank/DDBJ whole genome shotgun (WGS) entry which is preliminary data.</text>
</comment>
<evidence type="ECO:0000256" key="8">
    <source>
        <dbReference type="ARBA" id="ARBA00022927"/>
    </source>
</evidence>
<evidence type="ECO:0000313" key="15">
    <source>
        <dbReference type="Proteomes" id="UP000070617"/>
    </source>
</evidence>
<protein>
    <submittedName>
        <fullName evidence="14">Hemagglutinin</fullName>
    </submittedName>
</protein>
<dbReference type="PATRIC" id="fig|134605.3.peg.1816"/>
<dbReference type="Gene3D" id="3.30.1300.30">
    <property type="entry name" value="GSPII I/J protein-like"/>
    <property type="match status" value="1"/>
</dbReference>
<keyword evidence="5" id="KW-1134">Transmembrane beta strand</keyword>
<evidence type="ECO:0000256" key="5">
    <source>
        <dbReference type="ARBA" id="ARBA00022452"/>
    </source>
</evidence>
<dbReference type="InterPro" id="IPR011049">
    <property type="entry name" value="Serralysin-like_metalloprot_C"/>
</dbReference>
<evidence type="ECO:0000256" key="6">
    <source>
        <dbReference type="ARBA" id="ARBA00022692"/>
    </source>
</evidence>
<evidence type="ECO:0000256" key="2">
    <source>
        <dbReference type="ARBA" id="ARBA00004442"/>
    </source>
</evidence>
<gene>
    <name evidence="14" type="ORF">HMPREF3206_01837</name>
</gene>
<keyword evidence="10" id="KW-0998">Cell outer membrane</keyword>
<evidence type="ECO:0000256" key="10">
    <source>
        <dbReference type="ARBA" id="ARBA00023237"/>
    </source>
</evidence>
<dbReference type="Pfam" id="PF05662">
    <property type="entry name" value="YadA_stalk"/>
    <property type="match status" value="3"/>
</dbReference>
<proteinExistence type="inferred from homology"/>
<evidence type="ECO:0000259" key="12">
    <source>
        <dbReference type="Pfam" id="PF03895"/>
    </source>
</evidence>
<dbReference type="GO" id="GO:0009279">
    <property type="term" value="C:cell outer membrane"/>
    <property type="evidence" value="ECO:0007669"/>
    <property type="project" value="UniProtKB-SubCell"/>
</dbReference>
<keyword evidence="15" id="KW-1185">Reference proteome</keyword>
<dbReference type="AlphaFoldDB" id="A0A133N6M4"/>
<dbReference type="RefSeq" id="WP_187107694.1">
    <property type="nucleotide sequence ID" value="NZ_KQ956580.1"/>
</dbReference>
<dbReference type="SUPFAM" id="SSF54523">
    <property type="entry name" value="Pili subunits"/>
    <property type="match status" value="1"/>
</dbReference>
<dbReference type="EMBL" id="LRPX01000106">
    <property type="protein sequence ID" value="KXA11961.1"/>
    <property type="molecule type" value="Genomic_DNA"/>
</dbReference>
<keyword evidence="8" id="KW-0653">Protein transport</keyword>
<evidence type="ECO:0000256" key="11">
    <source>
        <dbReference type="SAM" id="MobiDB-lite"/>
    </source>
</evidence>
<evidence type="ECO:0000256" key="4">
    <source>
        <dbReference type="ARBA" id="ARBA00022448"/>
    </source>
</evidence>
<dbReference type="Gene3D" id="2.20.70.140">
    <property type="match status" value="3"/>
</dbReference>
<dbReference type="InterPro" id="IPR005594">
    <property type="entry name" value="YadA_C"/>
</dbReference>
<dbReference type="STRING" id="134605.HMPREF3206_01837"/>
<dbReference type="InterPro" id="IPR045584">
    <property type="entry name" value="Pilin-like"/>
</dbReference>
<feature type="region of interest" description="Disordered" evidence="11">
    <location>
        <begin position="21"/>
        <end position="52"/>
    </location>
</feature>
<evidence type="ECO:0000256" key="1">
    <source>
        <dbReference type="ARBA" id="ARBA00004241"/>
    </source>
</evidence>
<comment type="similarity">
    <text evidence="3">Belongs to the autotransporter-2 (AT-2) (TC 1.B.40) family.</text>
</comment>
<feature type="domain" description="Trimeric autotransporter adhesin YadA-like stalk" evidence="13">
    <location>
        <begin position="330"/>
        <end position="363"/>
    </location>
</feature>
<dbReference type="Gene3D" id="6.10.250.2040">
    <property type="match status" value="2"/>
</dbReference>
<evidence type="ECO:0000313" key="14">
    <source>
        <dbReference type="EMBL" id="KXA11961.1"/>
    </source>
</evidence>
<evidence type="ECO:0000256" key="9">
    <source>
        <dbReference type="ARBA" id="ARBA00023136"/>
    </source>
</evidence>
<keyword evidence="9" id="KW-0472">Membrane</keyword>
<reference evidence="15" key="1">
    <citation type="submission" date="2016-01" db="EMBL/GenBank/DDBJ databases">
        <authorList>
            <person name="Mitreva M."/>
            <person name="Pepin K.H."/>
            <person name="Mihindukulasuriya K.A."/>
            <person name="Fulton R."/>
            <person name="Fronick C."/>
            <person name="O'Laughlin M."/>
            <person name="Miner T."/>
            <person name="Herter B."/>
            <person name="Rosa B.A."/>
            <person name="Cordes M."/>
            <person name="Tomlinson C."/>
            <person name="Wollam A."/>
            <person name="Palsikar V.B."/>
            <person name="Mardis E.R."/>
            <person name="Wilson R.K."/>
        </authorList>
    </citation>
    <scope>NUCLEOTIDE SEQUENCE [LARGE SCALE GENOMIC DNA]</scope>
    <source>
        <strain evidence="15">CMW8396</strain>
    </source>
</reference>
<dbReference type="GO" id="GO:0009986">
    <property type="term" value="C:cell surface"/>
    <property type="evidence" value="ECO:0007669"/>
    <property type="project" value="UniProtKB-SubCell"/>
</dbReference>
<organism evidence="14 15">
    <name type="scientific">Fusobacterium equinum</name>
    <dbReference type="NCBI Taxonomy" id="134605"/>
    <lineage>
        <taxon>Bacteria</taxon>
        <taxon>Fusobacteriati</taxon>
        <taxon>Fusobacteriota</taxon>
        <taxon>Fusobacteriia</taxon>
        <taxon>Fusobacteriales</taxon>
        <taxon>Fusobacteriaceae</taxon>
        <taxon>Fusobacterium</taxon>
    </lineage>
</organism>
<dbReference type="InterPro" id="IPR008635">
    <property type="entry name" value="Coiled_stalk_dom"/>
</dbReference>
<feature type="compositionally biased region" description="Polar residues" evidence="11">
    <location>
        <begin position="30"/>
        <end position="40"/>
    </location>
</feature>
<accession>A0A133N6M4</accession>
<sequence>EGDNAKLTVKLAKELKDLTSVETKDEEGNKTVQNSKGTTITDKDGNKTEITKDGMTITPKNLETGKTAVSLTKDGLNNGGNKITHVADGTADTDAVNKSQLDKAKAAATTKVKGSENIEVDGTPEKDGSMTYTVKTKDKMTLGKDSDKKIVADGETGKLTVGKEVEMDGTTGNARFGKVKVNGEKGTVGGLTNKTWDKDNIVSGQAATEDQLQVLDKKMQNNTEELINKGMDFSGNDYDAKNAKTKIHKKLGDRLEIIGGLEAGAEADSKNLRTRVTDDGKLELLMAKNPKFKSVEAGEGDTKVTIGDIGIKIGDKTYITKDGINANGNKITNVAEGTADTDAVNKSQLDKAQAAATTKVEGSENIQVDKTPEKDGSMTYTVKTKDKMTLGKDSDKKIVADGETGKLTVGKEVEMDGTTGNARFGTVKVNGEKGTVGGLTNKTWDKDNIVSGQAATEDQLKAVDDKVDNLGNKIDETTNKVEKGLNFAADTGKATNRQLGDTLTIAGDNNNITTSVEEGKVKVALKEDVKVKTLTSKTVTTDKLILKGKDGKTTDVGETLDKHDKDIQENKNAIKKGLNFAANHGEVNKQLGDTMSIKGKDGLSEKEIEEKYDVENIVTSVDKEGNLWIKMAKNPKFKSVEAGEGDTKVTIGDIGIKIGDKTYITKDGINANDNKIKNVADGKVAKGSKDAINGGQLHDALSNVQEGMNQINHRVDKLDDRMHRGLANAAAMSTVEFLEIGINQATVGAAIGTYRGNQAVAVGVQAAPTENMRVHAKVSVAPSRNNTETMAGVGASWRFNIK</sequence>
<evidence type="ECO:0000256" key="7">
    <source>
        <dbReference type="ARBA" id="ARBA00022729"/>
    </source>
</evidence>
<feature type="domain" description="Trimeric autotransporter adhesin YadA-like C-terminal membrane anchor" evidence="12">
    <location>
        <begin position="744"/>
        <end position="797"/>
    </location>
</feature>
<feature type="compositionally biased region" description="Basic and acidic residues" evidence="11">
    <location>
        <begin position="41"/>
        <end position="52"/>
    </location>
</feature>
<feature type="non-terminal residue" evidence="14">
    <location>
        <position position="1"/>
    </location>
</feature>
<dbReference type="Proteomes" id="UP000070617">
    <property type="component" value="Unassembled WGS sequence"/>
</dbReference>
<keyword evidence="7" id="KW-0732">Signal</keyword>
<feature type="domain" description="Trimeric autotransporter adhesin YadA-like stalk" evidence="13">
    <location>
        <begin position="82"/>
        <end position="115"/>
    </location>
</feature>
<dbReference type="SUPFAM" id="SSF101967">
    <property type="entry name" value="Adhesin YadA, collagen-binding domain"/>
    <property type="match status" value="2"/>
</dbReference>